<dbReference type="RefSeq" id="WP_157568208.1">
    <property type="nucleotide sequence ID" value="NZ_WQKZ01000004.1"/>
</dbReference>
<keyword evidence="5" id="KW-1185">Reference proteome</keyword>
<sequence>MKRSLFALGCLLSLAACHSQPNQTTATDLATQPEQATGNQPAAGNSPGTAYHVYRALLPGQADSITLHLVAAPRSFSNTEAAGHYGSYYGPDGHPYSLQGQPSTTPDSVVLFDTSPEKAVASASSNFYWRLRRQPGRGDLAGTVGGQRVQLRLVQPAAGTLSFTVRYFADSVAAFPHEAKSPVGRLSLQALLPMGGPDTVRQGLETSMLRDLRGDTLDGLPTVSLPTLYKQQRQEFFKTYREDAADSRPAPADTAGIGAYGPGMNYENHKAAYVLYQQGHLLSMGYFTYDFSGGAHGNYGTTAASYDLRTGRRLRYTDIFVPNAEGQLSALLGQAVRPLLGLAPADPLDKQLFVKQMPVTHNVFLTAGGAVFIYQPYEIAAYAQGEVRVFVPLSELRPLLRSGLPLPAAGRVVTRSGPSGR</sequence>
<evidence type="ECO:0000256" key="2">
    <source>
        <dbReference type="SAM" id="SignalP"/>
    </source>
</evidence>
<evidence type="ECO:0000313" key="5">
    <source>
        <dbReference type="Proteomes" id="UP000441336"/>
    </source>
</evidence>
<accession>A0A7K1TIS9</accession>
<feature type="chain" id="PRO_5029680683" evidence="2">
    <location>
        <begin position="20"/>
        <end position="421"/>
    </location>
</feature>
<organism evidence="4 5">
    <name type="scientific">Hymenobacter ginkgonis</name>
    <dbReference type="NCBI Taxonomy" id="2682976"/>
    <lineage>
        <taxon>Bacteria</taxon>
        <taxon>Pseudomonadati</taxon>
        <taxon>Bacteroidota</taxon>
        <taxon>Cytophagia</taxon>
        <taxon>Cytophagales</taxon>
        <taxon>Hymenobacteraceae</taxon>
        <taxon>Hymenobacter</taxon>
    </lineage>
</organism>
<comment type="caution">
    <text evidence="4">The sequence shown here is derived from an EMBL/GenBank/DDBJ whole genome shotgun (WGS) entry which is preliminary data.</text>
</comment>
<feature type="region of interest" description="Disordered" evidence="1">
    <location>
        <begin position="25"/>
        <end position="46"/>
    </location>
</feature>
<proteinExistence type="predicted"/>
<name>A0A7K1TIS9_9BACT</name>
<dbReference type="PROSITE" id="PS51257">
    <property type="entry name" value="PROKAR_LIPOPROTEIN"/>
    <property type="match status" value="1"/>
</dbReference>
<dbReference type="EMBL" id="WQKZ01000004">
    <property type="protein sequence ID" value="MVN78295.1"/>
    <property type="molecule type" value="Genomic_DNA"/>
</dbReference>
<dbReference type="AlphaFoldDB" id="A0A7K1TIS9"/>
<feature type="domain" description="DUF3298" evidence="3">
    <location>
        <begin position="318"/>
        <end position="394"/>
    </location>
</feature>
<dbReference type="InterPro" id="IPR037126">
    <property type="entry name" value="PdaC/RsiV-like_sf"/>
</dbReference>
<feature type="signal peptide" evidence="2">
    <location>
        <begin position="1"/>
        <end position="19"/>
    </location>
</feature>
<evidence type="ECO:0000259" key="3">
    <source>
        <dbReference type="Pfam" id="PF11738"/>
    </source>
</evidence>
<gene>
    <name evidence="4" type="ORF">GO988_18345</name>
</gene>
<dbReference type="Proteomes" id="UP000441336">
    <property type="component" value="Unassembled WGS sequence"/>
</dbReference>
<dbReference type="Gene3D" id="3.90.640.20">
    <property type="entry name" value="Heat-shock cognate protein, ATPase"/>
    <property type="match status" value="1"/>
</dbReference>
<reference evidence="4 5" key="1">
    <citation type="submission" date="2019-12" db="EMBL/GenBank/DDBJ databases">
        <title>Hymenobacter sp. HMF4947 Genome sequencing and assembly.</title>
        <authorList>
            <person name="Kang H."/>
            <person name="Cha I."/>
            <person name="Kim H."/>
            <person name="Joh K."/>
        </authorList>
    </citation>
    <scope>NUCLEOTIDE SEQUENCE [LARGE SCALE GENOMIC DNA]</scope>
    <source>
        <strain evidence="4 5">HMF4947</strain>
    </source>
</reference>
<protein>
    <submittedName>
        <fullName evidence="4">DUF3298 domain-containing protein</fullName>
    </submittedName>
</protein>
<keyword evidence="2" id="KW-0732">Signal</keyword>
<evidence type="ECO:0000256" key="1">
    <source>
        <dbReference type="SAM" id="MobiDB-lite"/>
    </source>
</evidence>
<evidence type="ECO:0000313" key="4">
    <source>
        <dbReference type="EMBL" id="MVN78295.1"/>
    </source>
</evidence>
<dbReference type="InterPro" id="IPR021729">
    <property type="entry name" value="DUF3298"/>
</dbReference>
<dbReference type="Gene3D" id="3.30.565.40">
    <property type="entry name" value="Fervidobacterium nodosum Rt17-B1 like"/>
    <property type="match status" value="1"/>
</dbReference>
<dbReference type="Pfam" id="PF11738">
    <property type="entry name" value="DUF3298"/>
    <property type="match status" value="1"/>
</dbReference>